<gene>
    <name evidence="10" type="primary">glgP</name>
    <name evidence="10" type="ORF">EZ313_05950</name>
</gene>
<dbReference type="GO" id="GO:0005975">
    <property type="term" value="P:carbohydrate metabolic process"/>
    <property type="evidence" value="ECO:0007669"/>
    <property type="project" value="InterPro"/>
</dbReference>
<reference evidence="10 11" key="1">
    <citation type="submission" date="2019-03" db="EMBL/GenBank/DDBJ databases">
        <title>Ramlibacter henchirensis DSM 14656, whole genome shotgun sequence.</title>
        <authorList>
            <person name="Zhang X."/>
            <person name="Feng G."/>
            <person name="Zhu H."/>
        </authorList>
    </citation>
    <scope>NUCLEOTIDE SEQUENCE [LARGE SCALE GENOMIC DNA]</scope>
    <source>
        <strain evidence="10 11">DSM 14656</strain>
    </source>
</reference>
<dbReference type="Gene3D" id="3.40.50.2000">
    <property type="entry name" value="Glycogen Phosphorylase B"/>
    <property type="match status" value="3"/>
</dbReference>
<keyword evidence="7" id="KW-0663">Pyridoxal phosphate</keyword>
<dbReference type="GO" id="GO:0030170">
    <property type="term" value="F:pyridoxal phosphate binding"/>
    <property type="evidence" value="ECO:0007669"/>
    <property type="project" value="InterPro"/>
</dbReference>
<dbReference type="SUPFAM" id="SSF53756">
    <property type="entry name" value="UDP-Glycosyltransferase/glycogen phosphorylase"/>
    <property type="match status" value="1"/>
</dbReference>
<evidence type="ECO:0000256" key="2">
    <source>
        <dbReference type="ARBA" id="ARBA00001933"/>
    </source>
</evidence>
<evidence type="ECO:0000256" key="4">
    <source>
        <dbReference type="ARBA" id="ARBA00012591"/>
    </source>
</evidence>
<dbReference type="PANTHER" id="PTHR42655">
    <property type="entry name" value="GLYCOGEN PHOSPHORYLASE"/>
    <property type="match status" value="1"/>
</dbReference>
<dbReference type="InterPro" id="IPR035090">
    <property type="entry name" value="Pyridoxal_P_attach_site"/>
</dbReference>
<comment type="similarity">
    <text evidence="3">Belongs to the glycogen phosphorylase family.</text>
</comment>
<dbReference type="OrthoDB" id="7229284at2"/>
<evidence type="ECO:0000256" key="8">
    <source>
        <dbReference type="ARBA" id="ARBA00023277"/>
    </source>
</evidence>
<dbReference type="PANTHER" id="PTHR42655:SF1">
    <property type="entry name" value="GLYCOGEN PHOSPHORYLASE"/>
    <property type="match status" value="1"/>
</dbReference>
<dbReference type="InterPro" id="IPR052182">
    <property type="entry name" value="Glycogen/Maltodextrin_Phosph"/>
</dbReference>
<protein>
    <recommendedName>
        <fullName evidence="4">glycogen phosphorylase</fullName>
        <ecNumber evidence="4">2.4.1.1</ecNumber>
    </recommendedName>
</protein>
<dbReference type="Pfam" id="PF00343">
    <property type="entry name" value="Phosphorylase"/>
    <property type="match status" value="2"/>
</dbReference>
<comment type="caution">
    <text evidence="10">The sequence shown here is derived from an EMBL/GenBank/DDBJ whole genome shotgun (WGS) entry which is preliminary data.</text>
</comment>
<dbReference type="InterPro" id="IPR011834">
    <property type="entry name" value="Agluc_phsphrylas"/>
</dbReference>
<evidence type="ECO:0000256" key="6">
    <source>
        <dbReference type="ARBA" id="ARBA00022679"/>
    </source>
</evidence>
<dbReference type="Proteomes" id="UP000298180">
    <property type="component" value="Unassembled WGS sequence"/>
</dbReference>
<dbReference type="InterPro" id="IPR000811">
    <property type="entry name" value="Glyco_trans_35"/>
</dbReference>
<evidence type="ECO:0000256" key="5">
    <source>
        <dbReference type="ARBA" id="ARBA00022676"/>
    </source>
</evidence>
<evidence type="ECO:0000313" key="11">
    <source>
        <dbReference type="Proteomes" id="UP000298180"/>
    </source>
</evidence>
<dbReference type="EC" id="2.4.1.1" evidence="4"/>
<dbReference type="PROSITE" id="PS00102">
    <property type="entry name" value="PHOSPHORYLASE"/>
    <property type="match status" value="1"/>
</dbReference>
<dbReference type="GO" id="GO:0008184">
    <property type="term" value="F:glycogen phosphorylase activity"/>
    <property type="evidence" value="ECO:0007669"/>
    <property type="project" value="InterPro"/>
</dbReference>
<evidence type="ECO:0000313" key="10">
    <source>
        <dbReference type="EMBL" id="TFZ06185.1"/>
    </source>
</evidence>
<keyword evidence="11" id="KW-1185">Reference proteome</keyword>
<comment type="cofactor">
    <cofactor evidence="2">
        <name>pyridoxal 5'-phosphate</name>
        <dbReference type="ChEBI" id="CHEBI:597326"/>
    </cofactor>
</comment>
<keyword evidence="8" id="KW-0119">Carbohydrate metabolism</keyword>
<keyword evidence="6" id="KW-0808">Transferase</keyword>
<evidence type="ECO:0000256" key="7">
    <source>
        <dbReference type="ARBA" id="ARBA00022898"/>
    </source>
</evidence>
<dbReference type="AlphaFoldDB" id="A0A4Z0C7W5"/>
<keyword evidence="5" id="KW-0328">Glycosyltransferase</keyword>
<evidence type="ECO:0000256" key="9">
    <source>
        <dbReference type="ARBA" id="ARBA00025174"/>
    </source>
</evidence>
<name>A0A4Z0C7W5_9BURK</name>
<comment type="function">
    <text evidence="9">Phosphorylase is an important allosteric enzyme in carbohydrate metabolism. Enzymes from different sources differ in their regulatory mechanisms and in their natural substrates. However, all known phosphorylases share catalytic and structural properties.</text>
</comment>
<proteinExistence type="inferred from homology"/>
<dbReference type="NCBIfam" id="TIGR02094">
    <property type="entry name" value="more_P_ylases"/>
    <property type="match status" value="1"/>
</dbReference>
<sequence>MDTELLLPRVAYFSMEMALEPGMGTYSGGLGVLAGDHMRSAADLAMPIVGVTMLSRQGYFRQTIEAGAQVEHDATWDPSQYARRLPAKVRVTIRGREVWVGGWKHMVGSHCEDSKAVPVILLDTDLPENDAEDRKLTSVLYGGDETYRLCQEIVLGIGGVRMLAALGYQIQKYHMNEGHAALLTLELLRERVAAGESRDKAVMGVQAHCVFTTHTPVPAGHDQFDYPLATACLGPIVKDLNLPELAGKERLNMTHLALRLSNWVNGVAKRHAEVSRTMFPGYQVHAITNGIHPWTWASDAHRKLFDQHVPHWCHEPELLLHAERIPAGELTAAHREAKQALIGLLQRSGGKRLETDRFTIGFARRMTDYKRPSLLFSDMERLLAIAKKYPIQVALAGKAHPRDELGKRHIARLHEWAKELGDRIPIVFVPNYGVEAGRLLVSGVDLWLNTPQRPLEASGTSGMKAALNGVPSLSILDGWWLEGCEEGITGWAIGEDGPHDDALDSKALYDKLEKVVLPLYYENPEGWLAVMRGAITKNGAFFNSHRMVRRYMLEAYSR</sequence>
<organism evidence="10 11">
    <name type="scientific">Ramlibacter henchirensis</name>
    <dbReference type="NCBI Taxonomy" id="204072"/>
    <lineage>
        <taxon>Bacteria</taxon>
        <taxon>Pseudomonadati</taxon>
        <taxon>Pseudomonadota</taxon>
        <taxon>Betaproteobacteria</taxon>
        <taxon>Burkholderiales</taxon>
        <taxon>Comamonadaceae</taxon>
        <taxon>Ramlibacter</taxon>
    </lineage>
</organism>
<evidence type="ECO:0000256" key="1">
    <source>
        <dbReference type="ARBA" id="ARBA00001275"/>
    </source>
</evidence>
<comment type="catalytic activity">
    <reaction evidence="1">
        <text>[(1-&gt;4)-alpha-D-glucosyl](n) + phosphate = [(1-&gt;4)-alpha-D-glucosyl](n-1) + alpha-D-glucose 1-phosphate</text>
        <dbReference type="Rhea" id="RHEA:41732"/>
        <dbReference type="Rhea" id="RHEA-COMP:9584"/>
        <dbReference type="Rhea" id="RHEA-COMP:9586"/>
        <dbReference type="ChEBI" id="CHEBI:15444"/>
        <dbReference type="ChEBI" id="CHEBI:43474"/>
        <dbReference type="ChEBI" id="CHEBI:58601"/>
        <dbReference type="EC" id="2.4.1.1"/>
    </reaction>
</comment>
<evidence type="ECO:0000256" key="3">
    <source>
        <dbReference type="ARBA" id="ARBA00006047"/>
    </source>
</evidence>
<dbReference type="RefSeq" id="WP_135262272.1">
    <property type="nucleotide sequence ID" value="NZ_SMLM01000001.1"/>
</dbReference>
<accession>A0A4Z0C7W5</accession>
<dbReference type="EMBL" id="SMLM01000001">
    <property type="protein sequence ID" value="TFZ06185.1"/>
    <property type="molecule type" value="Genomic_DNA"/>
</dbReference>